<evidence type="ECO:0000256" key="1">
    <source>
        <dbReference type="ARBA" id="ARBA00005086"/>
    </source>
</evidence>
<feature type="binding site" evidence="5">
    <location>
        <position position="97"/>
    </location>
    <ligand>
        <name>NAD(+)</name>
        <dbReference type="ChEBI" id="CHEBI:57540"/>
    </ligand>
</feature>
<sequence length="287" mass="31533">MEMKQIMVAGAGQMGSGIAQTAADAGFYVRMYDVNPEAAEAGLKRLKKQLTRDAEKGRKTEAEVKSVLSRISLSQRLEEAKHADIVIEAIAENMTAKTEMFNKLDHICPPHTILASNTSSLPITEIAAVTNRPDRVIGMHFMNPVPVMKLVEVIRGLATSEETALDVMGLAEKMGKTPVEVNDFPGFVSNRVLLPMINEAIYCVYEGVAKPEAIDEVMKLGMNHPMGPLTLADFIGLDTCLSIMEVLHSGLGDSKYRPCPLLRKYVKAGWLGKKSGRGFYQYEERTS</sequence>
<dbReference type="Pfam" id="PF02737">
    <property type="entry name" value="3HCDH_N"/>
    <property type="match status" value="1"/>
</dbReference>
<dbReference type="InterPro" id="IPR036291">
    <property type="entry name" value="NAD(P)-bd_dom_sf"/>
</dbReference>
<evidence type="ECO:0000256" key="2">
    <source>
        <dbReference type="ARBA" id="ARBA00009463"/>
    </source>
</evidence>
<feature type="binding site" evidence="5">
    <location>
        <position position="119"/>
    </location>
    <ligand>
        <name>NAD(+)</name>
        <dbReference type="ChEBI" id="CHEBI:57540"/>
    </ligand>
</feature>
<feature type="binding site" evidence="5">
    <location>
        <position position="143"/>
    </location>
    <ligand>
        <name>NAD(+)</name>
        <dbReference type="ChEBI" id="CHEBI:57540"/>
    </ligand>
</feature>
<dbReference type="InterPro" id="IPR006108">
    <property type="entry name" value="3HC_DH_C"/>
</dbReference>
<dbReference type="Pfam" id="PF00725">
    <property type="entry name" value="3HCDH"/>
    <property type="match status" value="1"/>
</dbReference>
<evidence type="ECO:0000259" key="6">
    <source>
        <dbReference type="Pfam" id="PF00725"/>
    </source>
</evidence>
<dbReference type="AlphaFoldDB" id="A0A9Q4ERK7"/>
<feature type="binding site" evidence="5">
    <location>
        <begin position="10"/>
        <end position="15"/>
    </location>
    <ligand>
        <name>NAD(+)</name>
        <dbReference type="ChEBI" id="CHEBI:57540"/>
    </ligand>
</feature>
<proteinExistence type="inferred from homology"/>
<dbReference type="InterPro" id="IPR008927">
    <property type="entry name" value="6-PGluconate_DH-like_C_sf"/>
</dbReference>
<reference evidence="8" key="1">
    <citation type="submission" date="2022-02" db="EMBL/GenBank/DDBJ databases">
        <title>Crop Bioprotection Bacillus Genome Sequencing.</title>
        <authorList>
            <person name="Dunlap C."/>
        </authorList>
    </citation>
    <scope>NUCLEOTIDE SEQUENCE</scope>
    <source>
        <strain evidence="8">T20C13</strain>
    </source>
</reference>
<protein>
    <submittedName>
        <fullName evidence="8">3-hydroxybutyryl-CoA dehydrogenase</fullName>
        <ecNumber evidence="8">1.1.1.157</ecNumber>
    </submittedName>
</protein>
<dbReference type="GO" id="GO:0008691">
    <property type="term" value="F:3-hydroxybutyryl-CoA dehydrogenase activity"/>
    <property type="evidence" value="ECO:0007669"/>
    <property type="project" value="UniProtKB-EC"/>
</dbReference>
<dbReference type="InterPro" id="IPR006176">
    <property type="entry name" value="3-OHacyl-CoA_DH_NAD-bd"/>
</dbReference>
<organism evidence="8 9">
    <name type="scientific">Bacillus inaquosorum</name>
    <dbReference type="NCBI Taxonomy" id="483913"/>
    <lineage>
        <taxon>Bacteria</taxon>
        <taxon>Bacillati</taxon>
        <taxon>Bacillota</taxon>
        <taxon>Bacilli</taxon>
        <taxon>Bacillales</taxon>
        <taxon>Bacillaceae</taxon>
        <taxon>Bacillus</taxon>
    </lineage>
</organism>
<feature type="binding site" evidence="5">
    <location>
        <position position="274"/>
    </location>
    <ligand>
        <name>NAD(+)</name>
        <dbReference type="ChEBI" id="CHEBI:57540"/>
    </ligand>
</feature>
<dbReference type="EMBL" id="JALAXJ010000006">
    <property type="protein sequence ID" value="MCY9229041.1"/>
    <property type="molecule type" value="Genomic_DNA"/>
</dbReference>
<accession>A0A9Q4ERK7</accession>
<dbReference type="NCBIfam" id="NF004474">
    <property type="entry name" value="PRK05808.1"/>
    <property type="match status" value="1"/>
</dbReference>
<name>A0A9Q4ERK7_9BACI</name>
<evidence type="ECO:0000256" key="4">
    <source>
        <dbReference type="PIRSR" id="PIRSR000105-1"/>
    </source>
</evidence>
<dbReference type="InterPro" id="IPR006180">
    <property type="entry name" value="3-OHacyl-CoA_DH_CS"/>
</dbReference>
<evidence type="ECO:0000313" key="8">
    <source>
        <dbReference type="EMBL" id="MCY9229041.1"/>
    </source>
</evidence>
<feature type="binding site" evidence="5">
    <location>
        <position position="92"/>
    </location>
    <ligand>
        <name>NAD(+)</name>
        <dbReference type="ChEBI" id="CHEBI:57540"/>
    </ligand>
</feature>
<feature type="binding site" evidence="5">
    <location>
        <position position="33"/>
    </location>
    <ligand>
        <name>NAD(+)</name>
        <dbReference type="ChEBI" id="CHEBI:57540"/>
    </ligand>
</feature>
<dbReference type="EC" id="1.1.1.157" evidence="8"/>
<feature type="site" description="Important for catalytic activity" evidence="4">
    <location>
        <position position="140"/>
    </location>
</feature>
<comment type="caution">
    <text evidence="8">The sequence shown here is derived from an EMBL/GenBank/DDBJ whole genome shotgun (WGS) entry which is preliminary data.</text>
</comment>
<dbReference type="Gene3D" id="3.40.50.720">
    <property type="entry name" value="NAD(P)-binding Rossmann-like Domain"/>
    <property type="match status" value="1"/>
</dbReference>
<evidence type="ECO:0000259" key="7">
    <source>
        <dbReference type="Pfam" id="PF02737"/>
    </source>
</evidence>
<dbReference type="PANTHER" id="PTHR48075">
    <property type="entry name" value="3-HYDROXYACYL-COA DEHYDROGENASE FAMILY PROTEIN"/>
    <property type="match status" value="1"/>
</dbReference>
<dbReference type="SUPFAM" id="SSF48179">
    <property type="entry name" value="6-phosphogluconate dehydrogenase C-terminal domain-like"/>
    <property type="match status" value="1"/>
</dbReference>
<dbReference type="PANTHER" id="PTHR48075:SF5">
    <property type="entry name" value="3-HYDROXYBUTYRYL-COA DEHYDROGENASE"/>
    <property type="match status" value="1"/>
</dbReference>
<comment type="similarity">
    <text evidence="2">Belongs to the 3-hydroxyacyl-CoA dehydrogenase family.</text>
</comment>
<keyword evidence="3 8" id="KW-0560">Oxidoreductase</keyword>
<dbReference type="Gene3D" id="1.10.1040.10">
    <property type="entry name" value="N-(1-d-carboxylethyl)-l-norvaline Dehydrogenase, domain 2"/>
    <property type="match status" value="1"/>
</dbReference>
<dbReference type="InterPro" id="IPR013328">
    <property type="entry name" value="6PGD_dom2"/>
</dbReference>
<feature type="domain" description="3-hydroxyacyl-CoA dehydrogenase C-terminal" evidence="6">
    <location>
        <begin position="186"/>
        <end position="282"/>
    </location>
</feature>
<evidence type="ECO:0000256" key="5">
    <source>
        <dbReference type="PIRSR" id="PIRSR000105-2"/>
    </source>
</evidence>
<dbReference type="PROSITE" id="PS00067">
    <property type="entry name" value="3HCDH"/>
    <property type="match status" value="1"/>
</dbReference>
<dbReference type="PIRSF" id="PIRSF000105">
    <property type="entry name" value="HCDH"/>
    <property type="match status" value="1"/>
</dbReference>
<evidence type="ECO:0000313" key="9">
    <source>
        <dbReference type="Proteomes" id="UP001066278"/>
    </source>
</evidence>
<evidence type="ECO:0000256" key="3">
    <source>
        <dbReference type="ARBA" id="ARBA00023002"/>
    </source>
</evidence>
<dbReference type="FunFam" id="3.40.50.720:FF:000009">
    <property type="entry name" value="Fatty oxidation complex, alpha subunit"/>
    <property type="match status" value="1"/>
</dbReference>
<dbReference type="SUPFAM" id="SSF51735">
    <property type="entry name" value="NAD(P)-binding Rossmann-fold domains"/>
    <property type="match status" value="1"/>
</dbReference>
<dbReference type="Proteomes" id="UP001066278">
    <property type="component" value="Unassembled WGS sequence"/>
</dbReference>
<gene>
    <name evidence="8" type="ORF">MOE99_06625</name>
</gene>
<keyword evidence="5" id="KW-0520">NAD</keyword>
<comment type="pathway">
    <text evidence="1">Lipid metabolism; butanoate metabolism.</text>
</comment>
<dbReference type="RefSeq" id="WP_268285299.1">
    <property type="nucleotide sequence ID" value="NZ_JALAJJ010000012.1"/>
</dbReference>
<dbReference type="GO" id="GO:0006631">
    <property type="term" value="P:fatty acid metabolic process"/>
    <property type="evidence" value="ECO:0007669"/>
    <property type="project" value="InterPro"/>
</dbReference>
<feature type="domain" description="3-hydroxyacyl-CoA dehydrogenase NAD binding" evidence="7">
    <location>
        <begin position="6"/>
        <end position="183"/>
    </location>
</feature>
<dbReference type="GO" id="GO:0070403">
    <property type="term" value="F:NAD+ binding"/>
    <property type="evidence" value="ECO:0007669"/>
    <property type="project" value="InterPro"/>
</dbReference>
<dbReference type="InterPro" id="IPR022694">
    <property type="entry name" value="3-OHacyl-CoA_DH"/>
</dbReference>